<feature type="binding site" evidence="5">
    <location>
        <begin position="251"/>
        <end position="254"/>
    </location>
    <ligand>
        <name>pyridoxal 5'-phosphate</name>
        <dbReference type="ChEBI" id="CHEBI:597326"/>
    </ligand>
</feature>
<comment type="miscellaneous">
    <text evidence="5">May also have succinyldiaminopimelate aminotransferase activity, thus carrying out the corresponding step in lysine biosynthesis.</text>
</comment>
<keyword evidence="3 5" id="KW-0808">Transferase</keyword>
<dbReference type="InterPro" id="IPR015424">
    <property type="entry name" value="PyrdxlP-dep_Trfase"/>
</dbReference>
<dbReference type="InterPro" id="IPR050103">
    <property type="entry name" value="Class-III_PLP-dep_AT"/>
</dbReference>
<keyword evidence="5" id="KW-0963">Cytoplasm</keyword>
<keyword evidence="1 5" id="KW-0032">Aminotransferase</keyword>
<gene>
    <name evidence="5" type="primary">argD</name>
    <name evidence="6" type="ORF">CENA302_13935</name>
</gene>
<organism evidence="6 7">
    <name type="scientific">Cylindrospermopsis raciborskii CENA302</name>
    <dbReference type="NCBI Taxonomy" id="1170768"/>
    <lineage>
        <taxon>Bacteria</taxon>
        <taxon>Bacillati</taxon>
        <taxon>Cyanobacteriota</taxon>
        <taxon>Cyanophyceae</taxon>
        <taxon>Nostocales</taxon>
        <taxon>Aphanizomenonaceae</taxon>
        <taxon>Cylindrospermopsis</taxon>
    </lineage>
</organism>
<feature type="binding site" evidence="5">
    <location>
        <position position="163"/>
    </location>
    <ligand>
        <name>N(2)-acetyl-L-ornithine</name>
        <dbReference type="ChEBI" id="CHEBI:57805"/>
    </ligand>
</feature>
<evidence type="ECO:0000256" key="2">
    <source>
        <dbReference type="ARBA" id="ARBA00022605"/>
    </source>
</evidence>
<feature type="binding site" evidence="5">
    <location>
        <position position="307"/>
    </location>
    <ligand>
        <name>N(2)-acetyl-L-ornithine</name>
        <dbReference type="ChEBI" id="CHEBI:57805"/>
    </ligand>
</feature>
<keyword evidence="2 5" id="KW-0028">Amino-acid biosynthesis</keyword>
<dbReference type="NCBIfam" id="NF002325">
    <property type="entry name" value="PRK01278.1"/>
    <property type="match status" value="1"/>
</dbReference>
<comment type="catalytic activity">
    <reaction evidence="5">
        <text>N(2)-acetyl-L-ornithine + 2-oxoglutarate = N-acetyl-L-glutamate 5-semialdehyde + L-glutamate</text>
        <dbReference type="Rhea" id="RHEA:18049"/>
        <dbReference type="ChEBI" id="CHEBI:16810"/>
        <dbReference type="ChEBI" id="CHEBI:29123"/>
        <dbReference type="ChEBI" id="CHEBI:29985"/>
        <dbReference type="ChEBI" id="CHEBI:57805"/>
        <dbReference type="EC" id="2.6.1.11"/>
    </reaction>
</comment>
<dbReference type="GO" id="GO:0005737">
    <property type="term" value="C:cytoplasm"/>
    <property type="evidence" value="ECO:0007669"/>
    <property type="project" value="UniProtKB-SubCell"/>
</dbReference>
<evidence type="ECO:0000313" key="7">
    <source>
        <dbReference type="Proteomes" id="UP000190056"/>
    </source>
</evidence>
<dbReference type="InterPro" id="IPR004636">
    <property type="entry name" value="AcOrn/SuccOrn_fam"/>
</dbReference>
<dbReference type="EMBL" id="MTPU01000055">
    <property type="protein sequence ID" value="OPH08630.1"/>
    <property type="molecule type" value="Genomic_DNA"/>
</dbReference>
<comment type="similarity">
    <text evidence="5">Belongs to the class-III pyridoxal-phosphate-dependent aminotransferase family. ArgD subfamily.</text>
</comment>
<evidence type="ECO:0000313" key="6">
    <source>
        <dbReference type="EMBL" id="OPH08630.1"/>
    </source>
</evidence>
<dbReference type="HAMAP" id="MF_01107">
    <property type="entry name" value="ArgD_aminotrans_3"/>
    <property type="match status" value="1"/>
</dbReference>
<dbReference type="AlphaFoldDB" id="A0A9Q5QUK0"/>
<dbReference type="Pfam" id="PF00202">
    <property type="entry name" value="Aminotran_3"/>
    <property type="match status" value="1"/>
</dbReference>
<sequence>MGGAVVSIQSLVEQPMIRPGLSDTNVFSVDNFNQVVMSTYGRFPIALERGAGCRVWDTQGKEYLDFVAGIATCTLGHAHPAMVEAVTYQIQKLHHVSNLYYIPEQGELAKWIVDHSCADRVFFCNSGAEANEAAIKLARKYAHKVLDIAHPIILTAHASFHGRTLATVTATGQPKYQKNFDPLVPGFHYIKYNDIKEVEAAVSELDEGNYRVCAILIEPLQGEGGVRPGDKEYFQRLREICDETGILLIFDEVQVGMGRSGKLWGYEHLGVEPDIFTSAKGLGGGIPIGAMMSKKFCDIFEPGEHASTFGGNPFACGVALTVCQTLERENVLENVQEQGAHLREGLKMIARKYPRHISQVRGWGLINGMEIKEDSPLTASDVVRAAMEEGLLLVPAGPKVVRFVPPLIVTDTDINQALQCVERAMARISDRLM</sequence>
<evidence type="ECO:0000256" key="3">
    <source>
        <dbReference type="ARBA" id="ARBA00022679"/>
    </source>
</evidence>
<dbReference type="InterPro" id="IPR015421">
    <property type="entry name" value="PyrdxlP-dep_Trfase_major"/>
</dbReference>
<comment type="subcellular location">
    <subcellularLocation>
        <location evidence="5">Cytoplasm</location>
    </subcellularLocation>
</comment>
<dbReference type="NCBIfam" id="TIGR00707">
    <property type="entry name" value="argD"/>
    <property type="match status" value="1"/>
</dbReference>
<dbReference type="GO" id="GO:0042802">
    <property type="term" value="F:identical protein binding"/>
    <property type="evidence" value="ECO:0007669"/>
    <property type="project" value="TreeGrafter"/>
</dbReference>
<comment type="pathway">
    <text evidence="5">Amino-acid biosynthesis; L-arginine biosynthesis; N(2)-acetyl-L-ornithine from L-glutamate: step 4/4.</text>
</comment>
<accession>A0A9Q5QUK0</accession>
<dbReference type="GO" id="GO:0003992">
    <property type="term" value="F:N2-acetyl-L-ornithine:2-oxoglutarate 5-aminotransferase activity"/>
    <property type="evidence" value="ECO:0007669"/>
    <property type="project" value="UniProtKB-UniRule"/>
</dbReference>
<keyword evidence="5" id="KW-0055">Arginine biosynthesis</keyword>
<dbReference type="FunFam" id="3.40.640.10:FF:000004">
    <property type="entry name" value="Acetylornithine aminotransferase"/>
    <property type="match status" value="1"/>
</dbReference>
<dbReference type="GO" id="GO:0006526">
    <property type="term" value="P:L-arginine biosynthetic process"/>
    <property type="evidence" value="ECO:0007669"/>
    <property type="project" value="UniProtKB-UniRule"/>
</dbReference>
<dbReference type="PANTHER" id="PTHR11986:SF79">
    <property type="entry name" value="ACETYLORNITHINE AMINOTRANSFERASE, MITOCHONDRIAL"/>
    <property type="match status" value="1"/>
</dbReference>
<evidence type="ECO:0000256" key="1">
    <source>
        <dbReference type="ARBA" id="ARBA00022576"/>
    </source>
</evidence>
<dbReference type="GO" id="GO:0030170">
    <property type="term" value="F:pyridoxal phosphate binding"/>
    <property type="evidence" value="ECO:0007669"/>
    <property type="project" value="InterPro"/>
</dbReference>
<dbReference type="Gene3D" id="3.40.640.10">
    <property type="entry name" value="Type I PLP-dependent aspartate aminotransferase-like (Major domain)"/>
    <property type="match status" value="1"/>
</dbReference>
<feature type="binding site" evidence="5">
    <location>
        <begin position="127"/>
        <end position="128"/>
    </location>
    <ligand>
        <name>pyridoxal 5'-phosphate</name>
        <dbReference type="ChEBI" id="CHEBI:597326"/>
    </ligand>
</feature>
<feature type="binding site" evidence="5">
    <location>
        <position position="160"/>
    </location>
    <ligand>
        <name>pyridoxal 5'-phosphate</name>
        <dbReference type="ChEBI" id="CHEBI:597326"/>
    </ligand>
</feature>
<keyword evidence="4 5" id="KW-0663">Pyridoxal phosphate</keyword>
<dbReference type="InterPro" id="IPR049704">
    <property type="entry name" value="Aminotrans_3_PPA_site"/>
</dbReference>
<comment type="subunit">
    <text evidence="5">Homodimer.</text>
</comment>
<dbReference type="InterPro" id="IPR005814">
    <property type="entry name" value="Aminotrans_3"/>
</dbReference>
<reference evidence="6 7" key="1">
    <citation type="submission" date="2017-01" db="EMBL/GenBank/DDBJ databases">
        <authorList>
            <person name="Abreu V.A."/>
            <person name="Popin R.V."/>
            <person name="Rigonato J."/>
            <person name="Andreote A.P."/>
            <person name="Schaker P.C."/>
            <person name="Hoff-Risseti C."/>
            <person name="Alvarenga D.O."/>
            <person name="Varani A.M."/>
            <person name="Fiore M.F."/>
        </authorList>
    </citation>
    <scope>NUCLEOTIDE SEQUENCE [LARGE SCALE GENOMIC DNA]</scope>
    <source>
        <strain evidence="6 7">CENA302</strain>
    </source>
</reference>
<dbReference type="PIRSF" id="PIRSF000521">
    <property type="entry name" value="Transaminase_4ab_Lys_Orn"/>
    <property type="match status" value="1"/>
</dbReference>
<evidence type="ECO:0000256" key="5">
    <source>
        <dbReference type="HAMAP-Rule" id="MF_01107"/>
    </source>
</evidence>
<feature type="modified residue" description="N6-(pyridoxal phosphate)lysine" evidence="5">
    <location>
        <position position="280"/>
    </location>
</feature>
<proteinExistence type="inferred from homology"/>
<dbReference type="PANTHER" id="PTHR11986">
    <property type="entry name" value="AMINOTRANSFERASE CLASS III"/>
    <property type="match status" value="1"/>
</dbReference>
<comment type="caution">
    <text evidence="6">The sequence shown here is derived from an EMBL/GenBank/DDBJ whole genome shotgun (WGS) entry which is preliminary data.</text>
</comment>
<name>A0A9Q5QUK0_9CYAN</name>
<comment type="cofactor">
    <cofactor evidence="5">
        <name>pyridoxal 5'-phosphate</name>
        <dbReference type="ChEBI" id="CHEBI:597326"/>
    </cofactor>
    <text evidence="5">Binds 1 pyridoxal phosphate per subunit.</text>
</comment>
<evidence type="ECO:0000256" key="4">
    <source>
        <dbReference type="ARBA" id="ARBA00022898"/>
    </source>
</evidence>
<dbReference type="SUPFAM" id="SSF53383">
    <property type="entry name" value="PLP-dependent transferases"/>
    <property type="match status" value="1"/>
</dbReference>
<dbReference type="CDD" id="cd00610">
    <property type="entry name" value="OAT_like"/>
    <property type="match status" value="1"/>
</dbReference>
<feature type="binding site" evidence="5">
    <location>
        <position position="308"/>
    </location>
    <ligand>
        <name>pyridoxal 5'-phosphate</name>
        <dbReference type="ChEBI" id="CHEBI:597326"/>
    </ligand>
</feature>
<dbReference type="Gene3D" id="3.90.1150.10">
    <property type="entry name" value="Aspartate Aminotransferase, domain 1"/>
    <property type="match status" value="1"/>
</dbReference>
<dbReference type="EC" id="2.6.1.11" evidence="5"/>
<dbReference type="PROSITE" id="PS00600">
    <property type="entry name" value="AA_TRANSFER_CLASS_3"/>
    <property type="match status" value="1"/>
</dbReference>
<dbReference type="Proteomes" id="UP000190056">
    <property type="component" value="Unassembled WGS sequence"/>
</dbReference>
<dbReference type="InterPro" id="IPR015422">
    <property type="entry name" value="PyrdxlP-dep_Trfase_small"/>
</dbReference>
<protein>
    <recommendedName>
        <fullName evidence="5">Acetylornithine aminotransferase</fullName>
        <shortName evidence="5">ACOAT</shortName>
        <ecNumber evidence="5">2.6.1.11</ecNumber>
    </recommendedName>
</protein>